<name>M4SVW3_9TRYP</name>
<comment type="subcellular location">
    <subcellularLocation>
        <location evidence="1">Cell membrane</location>
        <topology evidence="1">Lipid-anchor</topology>
        <topology evidence="1">GPI-anchor</topology>
    </subcellularLocation>
</comment>
<dbReference type="GO" id="GO:0042783">
    <property type="term" value="P:symbiont-mediated evasion of host immune response"/>
    <property type="evidence" value="ECO:0007669"/>
    <property type="project" value="InterPro"/>
</dbReference>
<dbReference type="InterPro" id="IPR001812">
    <property type="entry name" value="Trypano_VSG_A_N_dom"/>
</dbReference>
<evidence type="ECO:0000259" key="9">
    <source>
        <dbReference type="Pfam" id="PF00913"/>
    </source>
</evidence>
<dbReference type="EMBL" id="KC612743">
    <property type="protein sequence ID" value="AGH60174.1"/>
    <property type="molecule type" value="Genomic_DNA"/>
</dbReference>
<keyword evidence="8" id="KW-0732">Signal</keyword>
<reference evidence="10" key="1">
    <citation type="submission" date="2013-02" db="EMBL/GenBank/DDBJ databases">
        <authorList>
            <person name="Cross G.A.M."/>
            <person name="Kim H.-S."/>
            <person name="Wickstead B."/>
        </authorList>
    </citation>
    <scope>NUCLEOTIDE SEQUENCE</scope>
    <source>
        <strain evidence="10">Lister 427</strain>
    </source>
</reference>
<dbReference type="Gene3D" id="3.90.150.10">
    <property type="entry name" value="Variant Surface Glycoprotein, subunit A domain 1"/>
    <property type="match status" value="1"/>
</dbReference>
<feature type="signal peptide" evidence="8">
    <location>
        <begin position="1"/>
        <end position="23"/>
    </location>
</feature>
<evidence type="ECO:0000256" key="1">
    <source>
        <dbReference type="ARBA" id="ARBA00004609"/>
    </source>
</evidence>
<reference evidence="10" key="2">
    <citation type="journal article" date="2014" name="Mol. Biochem. Parasitol.">
        <title>Capturing the variant surface glycoprotein repertoire (the VSGnome) of Trypanosoma brucei Lister 427.</title>
        <authorList>
            <person name="Cross G.A."/>
            <person name="Kim H.S."/>
            <person name="Wickstead B."/>
        </authorList>
    </citation>
    <scope>NUCLEOTIDE SEQUENCE</scope>
    <source>
        <strain evidence="10">Lister 427</strain>
    </source>
</reference>
<dbReference type="AlphaFoldDB" id="M4SVW3"/>
<evidence type="ECO:0000256" key="2">
    <source>
        <dbReference type="ARBA" id="ARBA00022475"/>
    </source>
</evidence>
<evidence type="ECO:0000256" key="7">
    <source>
        <dbReference type="SAM" id="MobiDB-lite"/>
    </source>
</evidence>
<sequence>MLNVFRLKISLTMCLFMLKESHAAKKGIKASGLNLVCKLSNSLKDTTNYVEQAVSDAMTIIAAAAETKAQLTLAALKSPKPLHPKTKFVIAHTRRQIQTAIKQIKENAPGAIKKAGTAALAAGRIDEFGELLFAARGSNSAQFCVTQDDGNTLATASHLNECFVDGAWRTTLGTKDIKTAQNAEANIPKAADWTTTAHRATNDGCRLLSSDNTDGFGHSAAAARPIPAMGGLLSIPTSDTTTSVFTNMNGGLPSGTPIKEYSDIPQQKLNNLRGGALDKLAAINKLGTSDEPNIPEIKIQKKELGDAASDGTYDVTTDELNTISKQLKSFVENNPETITAELKKLEIILIEQALKGQKPAAECGNASNNAQKQEECKQHKDNKTTCENTGKWKWDGIEAEGTCEAHPEEKQNQGTEGVKEKQQINAKGNWINIANLRIENGKEKNTRIPVLL</sequence>
<dbReference type="Pfam" id="PF00913">
    <property type="entry name" value="Trypan_glycop"/>
    <property type="match status" value="1"/>
</dbReference>
<dbReference type="GO" id="GO:0098552">
    <property type="term" value="C:side of membrane"/>
    <property type="evidence" value="ECO:0007669"/>
    <property type="project" value="UniProtKB-KW"/>
</dbReference>
<keyword evidence="6" id="KW-0449">Lipoprotein</keyword>
<dbReference type="GO" id="GO:0005886">
    <property type="term" value="C:plasma membrane"/>
    <property type="evidence" value="ECO:0007669"/>
    <property type="project" value="UniProtKB-SubCell"/>
</dbReference>
<evidence type="ECO:0000256" key="8">
    <source>
        <dbReference type="SAM" id="SignalP"/>
    </source>
</evidence>
<dbReference type="Gene3D" id="1.10.470.10">
    <property type="entry name" value="Variant Surface Glycoprotein, subunit A, domain 2"/>
    <property type="match status" value="1"/>
</dbReference>
<keyword evidence="5" id="KW-0325">Glycoprotein</keyword>
<evidence type="ECO:0000256" key="4">
    <source>
        <dbReference type="ARBA" id="ARBA00023136"/>
    </source>
</evidence>
<accession>M4SVW3</accession>
<evidence type="ECO:0000256" key="6">
    <source>
        <dbReference type="ARBA" id="ARBA00023288"/>
    </source>
</evidence>
<dbReference type="VEuPathDB" id="TriTrypDB:Tb427_000081800"/>
<proteinExistence type="predicted"/>
<feature type="chain" id="PRO_5004057425" evidence="8">
    <location>
        <begin position="24"/>
        <end position="452"/>
    </location>
</feature>
<dbReference type="SUPFAM" id="SSF58087">
    <property type="entry name" value="Variant surface glycoprotein (N-terminal domain)"/>
    <property type="match status" value="1"/>
</dbReference>
<evidence type="ECO:0000256" key="3">
    <source>
        <dbReference type="ARBA" id="ARBA00022622"/>
    </source>
</evidence>
<keyword evidence="3" id="KW-0336">GPI-anchor</keyword>
<feature type="region of interest" description="Disordered" evidence="7">
    <location>
        <begin position="403"/>
        <end position="422"/>
    </location>
</feature>
<keyword evidence="2" id="KW-1003">Cell membrane</keyword>
<organism evidence="10">
    <name type="scientific">Trypanosoma brucei</name>
    <dbReference type="NCBI Taxonomy" id="5691"/>
    <lineage>
        <taxon>Eukaryota</taxon>
        <taxon>Discoba</taxon>
        <taxon>Euglenozoa</taxon>
        <taxon>Kinetoplastea</taxon>
        <taxon>Metakinetoplastina</taxon>
        <taxon>Trypanosomatida</taxon>
        <taxon>Trypanosomatidae</taxon>
        <taxon>Trypanosoma</taxon>
    </lineage>
</organism>
<evidence type="ECO:0000313" key="10">
    <source>
        <dbReference type="EMBL" id="AGH60174.1"/>
    </source>
</evidence>
<keyword evidence="4" id="KW-0472">Membrane</keyword>
<feature type="domain" description="Trypanosome variant surface glycoprotein A-type N-terminal" evidence="9">
    <location>
        <begin position="11"/>
        <end position="246"/>
    </location>
</feature>
<protein>
    <submittedName>
        <fullName evidence="10">Variant surface glycoprotein 1238</fullName>
    </submittedName>
</protein>
<evidence type="ECO:0000256" key="5">
    <source>
        <dbReference type="ARBA" id="ARBA00023180"/>
    </source>
</evidence>